<feature type="transmembrane region" description="Helical" evidence="1">
    <location>
        <begin position="293"/>
        <end position="311"/>
    </location>
</feature>
<dbReference type="EMBL" id="CAXDID020000149">
    <property type="protein sequence ID" value="CAL6041279.1"/>
    <property type="molecule type" value="Genomic_DNA"/>
</dbReference>
<evidence type="ECO:0000313" key="3">
    <source>
        <dbReference type="EMBL" id="CAL6041279.1"/>
    </source>
</evidence>
<reference evidence="3 4" key="2">
    <citation type="submission" date="2024-07" db="EMBL/GenBank/DDBJ databases">
        <authorList>
            <person name="Akdeniz Z."/>
        </authorList>
    </citation>
    <scope>NUCLEOTIDE SEQUENCE [LARGE SCALE GENOMIC DNA]</scope>
</reference>
<accession>A0AA86NEZ8</accession>
<reference evidence="2" key="1">
    <citation type="submission" date="2023-06" db="EMBL/GenBank/DDBJ databases">
        <authorList>
            <person name="Kurt Z."/>
        </authorList>
    </citation>
    <scope>NUCLEOTIDE SEQUENCE</scope>
</reference>
<gene>
    <name evidence="3" type="ORF">HINF_LOCUS38932</name>
    <name evidence="2" type="ORF">HINF_LOCUS5965</name>
</gene>
<name>A0AA86NEZ8_9EUKA</name>
<keyword evidence="1" id="KW-0472">Membrane</keyword>
<dbReference type="Proteomes" id="UP001642409">
    <property type="component" value="Unassembled WGS sequence"/>
</dbReference>
<evidence type="ECO:0000313" key="2">
    <source>
        <dbReference type="EMBL" id="CAI9918320.1"/>
    </source>
</evidence>
<dbReference type="AlphaFoldDB" id="A0AA86NEZ8"/>
<evidence type="ECO:0000256" key="1">
    <source>
        <dbReference type="SAM" id="Phobius"/>
    </source>
</evidence>
<keyword evidence="1" id="KW-0812">Transmembrane</keyword>
<dbReference type="EMBL" id="CATOUU010000154">
    <property type="protein sequence ID" value="CAI9918320.1"/>
    <property type="molecule type" value="Genomic_DNA"/>
</dbReference>
<sequence length="316" mass="36624">MKLQNLKQFEVNNKTQLKPMSSSQLKISHPSIYDIIHKDALRCCWRFAQILEKTKIDTRIIQCLFQEFFINTFTLYTDFISEYYQGLGTLFEMVMMHYLDLDKVAANFDKKLIHDENFEPCEQIAQFFSQDYNFVLSTSCNVMQKVLNETECKNETLINMSTDLYDVIKAKHINEYQLIKVERDMASISMLKYVIYCGLHIAPSYSLSVLLADAYLAMDVTQQLNFIADVIAISIKAYKSNDKHCIIQEPFESHNDPFGDAMDMFTNAFKNVFVEENYNFVKEKLLQKENNSILKWVVIGAVVFGVSAAVVKGLRK</sequence>
<protein>
    <recommendedName>
        <fullName evidence="5">Heme oxygenase</fullName>
    </recommendedName>
</protein>
<evidence type="ECO:0008006" key="5">
    <source>
        <dbReference type="Google" id="ProtNLM"/>
    </source>
</evidence>
<evidence type="ECO:0000313" key="4">
    <source>
        <dbReference type="Proteomes" id="UP001642409"/>
    </source>
</evidence>
<comment type="caution">
    <text evidence="2">The sequence shown here is derived from an EMBL/GenBank/DDBJ whole genome shotgun (WGS) entry which is preliminary data.</text>
</comment>
<organism evidence="2">
    <name type="scientific">Hexamita inflata</name>
    <dbReference type="NCBI Taxonomy" id="28002"/>
    <lineage>
        <taxon>Eukaryota</taxon>
        <taxon>Metamonada</taxon>
        <taxon>Diplomonadida</taxon>
        <taxon>Hexamitidae</taxon>
        <taxon>Hexamitinae</taxon>
        <taxon>Hexamita</taxon>
    </lineage>
</organism>
<proteinExistence type="predicted"/>
<keyword evidence="4" id="KW-1185">Reference proteome</keyword>
<keyword evidence="1" id="KW-1133">Transmembrane helix</keyword>